<keyword evidence="3" id="KW-1185">Reference proteome</keyword>
<feature type="chain" id="PRO_5025520953" description="Dipeptidylpeptidase IV N-terminal domain-containing protein" evidence="1">
    <location>
        <begin position="21"/>
        <end position="126"/>
    </location>
</feature>
<dbReference type="AlphaFoldDB" id="A0A6A4IE01"/>
<reference evidence="2" key="1">
    <citation type="journal article" date="2019" name="Environ. Microbiol.">
        <title>Fungal ecological strategies reflected in gene transcription - a case study of two litter decomposers.</title>
        <authorList>
            <person name="Barbi F."/>
            <person name="Kohler A."/>
            <person name="Barry K."/>
            <person name="Baskaran P."/>
            <person name="Daum C."/>
            <person name="Fauchery L."/>
            <person name="Ihrmark K."/>
            <person name="Kuo A."/>
            <person name="LaButti K."/>
            <person name="Lipzen A."/>
            <person name="Morin E."/>
            <person name="Grigoriev I.V."/>
            <person name="Henrissat B."/>
            <person name="Lindahl B."/>
            <person name="Martin F."/>
        </authorList>
    </citation>
    <scope>NUCLEOTIDE SEQUENCE</scope>
    <source>
        <strain evidence="2">JB14</strain>
    </source>
</reference>
<evidence type="ECO:0000313" key="3">
    <source>
        <dbReference type="Proteomes" id="UP000799118"/>
    </source>
</evidence>
<protein>
    <recommendedName>
        <fullName evidence="4">Dipeptidylpeptidase IV N-terminal domain-containing protein</fullName>
    </recommendedName>
</protein>
<organism evidence="2 3">
    <name type="scientific">Gymnopus androsaceus JB14</name>
    <dbReference type="NCBI Taxonomy" id="1447944"/>
    <lineage>
        <taxon>Eukaryota</taxon>
        <taxon>Fungi</taxon>
        <taxon>Dikarya</taxon>
        <taxon>Basidiomycota</taxon>
        <taxon>Agaricomycotina</taxon>
        <taxon>Agaricomycetes</taxon>
        <taxon>Agaricomycetidae</taxon>
        <taxon>Agaricales</taxon>
        <taxon>Marasmiineae</taxon>
        <taxon>Omphalotaceae</taxon>
        <taxon>Gymnopus</taxon>
    </lineage>
</organism>
<evidence type="ECO:0000313" key="2">
    <source>
        <dbReference type="EMBL" id="KAE9407508.1"/>
    </source>
</evidence>
<evidence type="ECO:0000256" key="1">
    <source>
        <dbReference type="SAM" id="SignalP"/>
    </source>
</evidence>
<dbReference type="EMBL" id="ML769395">
    <property type="protein sequence ID" value="KAE9407508.1"/>
    <property type="molecule type" value="Genomic_DNA"/>
</dbReference>
<gene>
    <name evidence="2" type="ORF">BT96DRAFT_914515</name>
</gene>
<name>A0A6A4IE01_9AGAR</name>
<feature type="signal peptide" evidence="1">
    <location>
        <begin position="1"/>
        <end position="20"/>
    </location>
</feature>
<keyword evidence="1" id="KW-0732">Signal</keyword>
<proteinExistence type="predicted"/>
<evidence type="ECO:0008006" key="4">
    <source>
        <dbReference type="Google" id="ProtNLM"/>
    </source>
</evidence>
<sequence length="126" mass="14191">MRFIQHVFLAVTMSVLFARALPITDDGAAVLERNLEGRIVQPAFAVDLETGAWLKKREEDTIAFSAGPDGTWLKKREEDTIAFSAGPDGTWLKKREVQPAFAVDLVTGEWIKKREEDVERAQNVDF</sequence>
<dbReference type="Proteomes" id="UP000799118">
    <property type="component" value="Unassembled WGS sequence"/>
</dbReference>
<accession>A0A6A4IE01</accession>